<dbReference type="HOGENOM" id="CLU_056511_0_0_1"/>
<dbReference type="InParanoid" id="G3JLY3"/>
<dbReference type="Pfam" id="PF03807">
    <property type="entry name" value="F420_oxidored"/>
    <property type="match status" value="1"/>
</dbReference>
<dbReference type="Gene3D" id="1.10.1040.10">
    <property type="entry name" value="N-(1-d-carboxylethyl)-l-norvaline Dehydrogenase, domain 2"/>
    <property type="match status" value="1"/>
</dbReference>
<evidence type="ECO:0000259" key="2">
    <source>
        <dbReference type="Pfam" id="PF03807"/>
    </source>
</evidence>
<dbReference type="KEGG" id="cmt:CCM_07127"/>
<dbReference type="InterPro" id="IPR013328">
    <property type="entry name" value="6PGD_dom2"/>
</dbReference>
<protein>
    <submittedName>
        <fullName evidence="3">6-phosphogluconate dehydrogenase</fullName>
    </submittedName>
</protein>
<evidence type="ECO:0000313" key="4">
    <source>
        <dbReference type="Proteomes" id="UP000001610"/>
    </source>
</evidence>
<dbReference type="eggNOG" id="ENOG502SN5N">
    <property type="taxonomic scope" value="Eukaryota"/>
</dbReference>
<accession>G3JLY3</accession>
<evidence type="ECO:0000259" key="1">
    <source>
        <dbReference type="Pfam" id="PF02317"/>
    </source>
</evidence>
<dbReference type="SUPFAM" id="SSF48179">
    <property type="entry name" value="6-phosphogluconate dehydrogenase C-terminal domain-like"/>
    <property type="match status" value="1"/>
</dbReference>
<dbReference type="GO" id="GO:0016491">
    <property type="term" value="F:oxidoreductase activity"/>
    <property type="evidence" value="ECO:0007669"/>
    <property type="project" value="InterPro"/>
</dbReference>
<feature type="domain" description="Pyrroline-5-carboxylate reductase catalytic N-terminal" evidence="2">
    <location>
        <begin position="4"/>
        <end position="102"/>
    </location>
</feature>
<dbReference type="InterPro" id="IPR003421">
    <property type="entry name" value="Opine_DH"/>
</dbReference>
<dbReference type="SUPFAM" id="SSF51735">
    <property type="entry name" value="NAD(P)-binding Rossmann-fold domains"/>
    <property type="match status" value="1"/>
</dbReference>
<dbReference type="AlphaFoldDB" id="G3JLY3"/>
<feature type="domain" description="Opine dehydrogenase" evidence="1">
    <location>
        <begin position="176"/>
        <end position="318"/>
    </location>
</feature>
<keyword evidence="4" id="KW-1185">Reference proteome</keyword>
<dbReference type="InterPro" id="IPR008927">
    <property type="entry name" value="6-PGluconate_DH-like_C_sf"/>
</dbReference>
<sequence length="351" mass="37849">MSSIGIIGAGNVGFALAVDLADQGNDVVLRTTTGHPGNTRKIQDNHGFLVATGQFKGCFSVKVSQGFTQLKETILFVAIPSTGIDEVLGELAGYDLRKTILIFITGHAASIKAHMRTNAKAVLETATSPYSSRISADGSIGVRAIKKRLTLSVLGANISQDDATKVDVLFRMQVEWCPSVLQTFLSGVNGVVHVPTVLMNLGWMETTNGNFYFYRQGMSPGVCSVIEALDKERLAVAAAYNVRILSVVETYNVNYGTNEVTFRDFVDKTVAHNSTKGAQKRFLAQDVPYWLVLCSELGLLAGVPTKCIDTMIILASILTGTNYRATGNTLKSLGLERATVEEVIRAFRGGD</sequence>
<reference evidence="3 4" key="1">
    <citation type="journal article" date="2011" name="Genome Biol.">
        <title>Genome sequence of the insect pathogenic fungus Cordyceps militaris, a valued traditional Chinese medicine.</title>
        <authorList>
            <person name="Zheng P."/>
            <person name="Xia Y."/>
            <person name="Xiao G."/>
            <person name="Xiong C."/>
            <person name="Hu X."/>
            <person name="Zhang S."/>
            <person name="Zheng H."/>
            <person name="Huang Y."/>
            <person name="Zhou Y."/>
            <person name="Wang S."/>
            <person name="Zhao G.P."/>
            <person name="Liu X."/>
            <person name="St Leger R.J."/>
            <person name="Wang C."/>
        </authorList>
    </citation>
    <scope>NUCLEOTIDE SEQUENCE [LARGE SCALE GENOMIC DNA]</scope>
    <source>
        <strain evidence="3 4">CM01</strain>
    </source>
</reference>
<name>G3JLY3_CORMM</name>
<dbReference type="InterPro" id="IPR036291">
    <property type="entry name" value="NAD(P)-bd_dom_sf"/>
</dbReference>
<gene>
    <name evidence="3" type="ORF">CCM_07127</name>
</gene>
<dbReference type="Gene3D" id="3.40.50.720">
    <property type="entry name" value="NAD(P)-binding Rossmann-like Domain"/>
    <property type="match status" value="1"/>
</dbReference>
<dbReference type="Pfam" id="PF02317">
    <property type="entry name" value="Octopine_DH"/>
    <property type="match status" value="1"/>
</dbReference>
<dbReference type="InterPro" id="IPR028939">
    <property type="entry name" value="P5C_Rdtase_cat_N"/>
</dbReference>
<dbReference type="GeneID" id="18169138"/>
<organism evidence="3 4">
    <name type="scientific">Cordyceps militaris (strain CM01)</name>
    <name type="common">Caterpillar fungus</name>
    <dbReference type="NCBI Taxonomy" id="983644"/>
    <lineage>
        <taxon>Eukaryota</taxon>
        <taxon>Fungi</taxon>
        <taxon>Dikarya</taxon>
        <taxon>Ascomycota</taxon>
        <taxon>Pezizomycotina</taxon>
        <taxon>Sordariomycetes</taxon>
        <taxon>Hypocreomycetidae</taxon>
        <taxon>Hypocreales</taxon>
        <taxon>Cordycipitaceae</taxon>
        <taxon>Cordyceps</taxon>
    </lineage>
</organism>
<dbReference type="OrthoDB" id="4394513at2759"/>
<dbReference type="RefSeq" id="XP_006672328.1">
    <property type="nucleotide sequence ID" value="XM_006672265.1"/>
</dbReference>
<dbReference type="Proteomes" id="UP000001610">
    <property type="component" value="Unassembled WGS sequence"/>
</dbReference>
<dbReference type="EMBL" id="JH126403">
    <property type="protein sequence ID" value="EGX90707.1"/>
    <property type="molecule type" value="Genomic_DNA"/>
</dbReference>
<proteinExistence type="predicted"/>
<evidence type="ECO:0000313" key="3">
    <source>
        <dbReference type="EMBL" id="EGX90707.1"/>
    </source>
</evidence>
<dbReference type="OMA" id="MNAGWIE"/>
<dbReference type="VEuPathDB" id="FungiDB:CCM_07127"/>